<dbReference type="InterPro" id="IPR052355">
    <property type="entry name" value="CENP-V-like"/>
</dbReference>
<comment type="similarity">
    <text evidence="1">Belongs to the Gfa family.</text>
</comment>
<dbReference type="PANTHER" id="PTHR28620:SF1">
    <property type="entry name" value="CENP-V_GFA DOMAIN-CONTAINING PROTEIN"/>
    <property type="match status" value="1"/>
</dbReference>
<keyword evidence="3" id="KW-0862">Zinc</keyword>
<keyword evidence="6" id="KW-1185">Reference proteome</keyword>
<gene>
    <name evidence="5" type="ORF">B0H67DRAFT_346716</name>
</gene>
<dbReference type="AlphaFoldDB" id="A0AA40A3T5"/>
<protein>
    <submittedName>
        <fullName evidence="5">Mss4-like protein</fullName>
    </submittedName>
</protein>
<dbReference type="EMBL" id="JAUKUA010000006">
    <property type="protein sequence ID" value="KAK0708703.1"/>
    <property type="molecule type" value="Genomic_DNA"/>
</dbReference>
<evidence type="ECO:0000259" key="4">
    <source>
        <dbReference type="PROSITE" id="PS51891"/>
    </source>
</evidence>
<comment type="caution">
    <text evidence="5">The sequence shown here is derived from an EMBL/GenBank/DDBJ whole genome shotgun (WGS) entry which is preliminary data.</text>
</comment>
<dbReference type="Pfam" id="PF04828">
    <property type="entry name" value="GFA"/>
    <property type="match status" value="1"/>
</dbReference>
<evidence type="ECO:0000313" key="5">
    <source>
        <dbReference type="EMBL" id="KAK0708703.1"/>
    </source>
</evidence>
<evidence type="ECO:0000256" key="2">
    <source>
        <dbReference type="ARBA" id="ARBA00022723"/>
    </source>
</evidence>
<feature type="domain" description="CENP-V/GFA" evidence="4">
    <location>
        <begin position="11"/>
        <end position="129"/>
    </location>
</feature>
<proteinExistence type="inferred from homology"/>
<evidence type="ECO:0000256" key="1">
    <source>
        <dbReference type="ARBA" id="ARBA00005495"/>
    </source>
</evidence>
<dbReference type="Proteomes" id="UP001172102">
    <property type="component" value="Unassembled WGS sequence"/>
</dbReference>
<dbReference type="SUPFAM" id="SSF51316">
    <property type="entry name" value="Mss4-like"/>
    <property type="match status" value="1"/>
</dbReference>
<dbReference type="GO" id="GO:0016846">
    <property type="term" value="F:carbon-sulfur lyase activity"/>
    <property type="evidence" value="ECO:0007669"/>
    <property type="project" value="InterPro"/>
</dbReference>
<keyword evidence="2" id="KW-0479">Metal-binding</keyword>
<dbReference type="PANTHER" id="PTHR28620">
    <property type="entry name" value="CENTROMERE PROTEIN V"/>
    <property type="match status" value="1"/>
</dbReference>
<evidence type="ECO:0000256" key="3">
    <source>
        <dbReference type="ARBA" id="ARBA00022833"/>
    </source>
</evidence>
<evidence type="ECO:0000313" key="6">
    <source>
        <dbReference type="Proteomes" id="UP001172102"/>
    </source>
</evidence>
<name>A0AA40A3T5_9PEZI</name>
<dbReference type="GO" id="GO:0046872">
    <property type="term" value="F:metal ion binding"/>
    <property type="evidence" value="ECO:0007669"/>
    <property type="project" value="UniProtKB-KW"/>
</dbReference>
<sequence>MSTSNNHLKTYVGGCHCGAIRYSVEMDLSDGKASKCNCSICLKSNRLSITLDQDRFKLVSPASLTEIPEYQFGTMSQHHRFCAKCGIHCFAYGSYEWEGQTVKNFGINAVTLDPGQGVDLRELKIAYWDGRDGNWAAGAMDKPPAGGCY</sequence>
<dbReference type="Gene3D" id="2.170.150.70">
    <property type="match status" value="1"/>
</dbReference>
<dbReference type="PROSITE" id="PS51891">
    <property type="entry name" value="CENP_V_GFA"/>
    <property type="match status" value="1"/>
</dbReference>
<reference evidence="5" key="1">
    <citation type="submission" date="2023-06" db="EMBL/GenBank/DDBJ databases">
        <title>Genome-scale phylogeny and comparative genomics of the fungal order Sordariales.</title>
        <authorList>
            <consortium name="Lawrence Berkeley National Laboratory"/>
            <person name="Hensen N."/>
            <person name="Bonometti L."/>
            <person name="Westerberg I."/>
            <person name="Brannstrom I.O."/>
            <person name="Guillou S."/>
            <person name="Cros-Aarteil S."/>
            <person name="Calhoun S."/>
            <person name="Haridas S."/>
            <person name="Kuo A."/>
            <person name="Mondo S."/>
            <person name="Pangilinan J."/>
            <person name="Riley R."/>
            <person name="Labutti K."/>
            <person name="Andreopoulos B."/>
            <person name="Lipzen A."/>
            <person name="Chen C."/>
            <person name="Yanf M."/>
            <person name="Daum C."/>
            <person name="Ng V."/>
            <person name="Clum A."/>
            <person name="Steindorff A."/>
            <person name="Ohm R."/>
            <person name="Martin F."/>
            <person name="Silar P."/>
            <person name="Natvig D."/>
            <person name="Lalanne C."/>
            <person name="Gautier V."/>
            <person name="Ament-Velasquez S.L."/>
            <person name="Kruys A."/>
            <person name="Hutchinson M.I."/>
            <person name="Powell A.J."/>
            <person name="Barry K."/>
            <person name="Miller A.N."/>
            <person name="Grigoriev I.V."/>
            <person name="Debuchy R."/>
            <person name="Gladieux P."/>
            <person name="Thoren M.H."/>
            <person name="Johannesson H."/>
        </authorList>
    </citation>
    <scope>NUCLEOTIDE SEQUENCE</scope>
    <source>
        <strain evidence="5">SMH4607-1</strain>
    </source>
</reference>
<organism evidence="5 6">
    <name type="scientific">Lasiosphaeris hirsuta</name>
    <dbReference type="NCBI Taxonomy" id="260670"/>
    <lineage>
        <taxon>Eukaryota</taxon>
        <taxon>Fungi</taxon>
        <taxon>Dikarya</taxon>
        <taxon>Ascomycota</taxon>
        <taxon>Pezizomycotina</taxon>
        <taxon>Sordariomycetes</taxon>
        <taxon>Sordariomycetidae</taxon>
        <taxon>Sordariales</taxon>
        <taxon>Lasiosphaeriaceae</taxon>
        <taxon>Lasiosphaeris</taxon>
    </lineage>
</organism>
<dbReference type="InterPro" id="IPR011057">
    <property type="entry name" value="Mss4-like_sf"/>
</dbReference>
<accession>A0AA40A3T5</accession>
<dbReference type="InterPro" id="IPR006913">
    <property type="entry name" value="CENP-V/GFA"/>
</dbReference>